<dbReference type="InParanoid" id="A0A0C2WIM3"/>
<evidence type="ECO:0000313" key="6">
    <source>
        <dbReference type="Proteomes" id="UP000054549"/>
    </source>
</evidence>
<dbReference type="HOGENOM" id="CLU_054063_0_0_1"/>
<dbReference type="STRING" id="946122.A0A0C2WIM3"/>
<dbReference type="PANTHER" id="PTHR33223">
    <property type="entry name" value="CCHC-TYPE DOMAIN-CONTAINING PROTEIN"/>
    <property type="match status" value="1"/>
</dbReference>
<keyword evidence="2" id="KW-0479">Metal-binding</keyword>
<keyword evidence="2" id="KW-0862">Zinc</keyword>
<name>A0A0C2WIM3_AMAMK</name>
<proteinExistence type="predicted"/>
<dbReference type="SUPFAM" id="SSF57756">
    <property type="entry name" value="Retrovirus zinc finger-like domains"/>
    <property type="match status" value="1"/>
</dbReference>
<protein>
    <recommendedName>
        <fullName evidence="4">CCHC-type domain-containing protein</fullName>
    </recommendedName>
</protein>
<keyword evidence="2" id="KW-0863">Zinc-finger</keyword>
<evidence type="ECO:0000256" key="1">
    <source>
        <dbReference type="ARBA" id="ARBA00022664"/>
    </source>
</evidence>
<feature type="compositionally biased region" description="Basic and acidic residues" evidence="3">
    <location>
        <begin position="249"/>
        <end position="270"/>
    </location>
</feature>
<organism evidence="5 6">
    <name type="scientific">Amanita muscaria (strain Koide BX008)</name>
    <dbReference type="NCBI Taxonomy" id="946122"/>
    <lineage>
        <taxon>Eukaryota</taxon>
        <taxon>Fungi</taxon>
        <taxon>Dikarya</taxon>
        <taxon>Basidiomycota</taxon>
        <taxon>Agaricomycotina</taxon>
        <taxon>Agaricomycetes</taxon>
        <taxon>Agaricomycetidae</taxon>
        <taxon>Agaricales</taxon>
        <taxon>Pluteineae</taxon>
        <taxon>Amanitaceae</taxon>
        <taxon>Amanita</taxon>
    </lineage>
</organism>
<dbReference type="Pfam" id="PF03732">
    <property type="entry name" value="Retrotrans_gag"/>
    <property type="match status" value="1"/>
</dbReference>
<dbReference type="InterPro" id="IPR036875">
    <property type="entry name" value="Znf_CCHC_sf"/>
</dbReference>
<feature type="domain" description="CCHC-type" evidence="4">
    <location>
        <begin position="349"/>
        <end position="365"/>
    </location>
</feature>
<keyword evidence="6" id="KW-1185">Reference proteome</keyword>
<dbReference type="PANTHER" id="PTHR33223:SF6">
    <property type="entry name" value="CCHC-TYPE DOMAIN-CONTAINING PROTEIN"/>
    <property type="match status" value="1"/>
</dbReference>
<reference evidence="5 6" key="1">
    <citation type="submission" date="2014-04" db="EMBL/GenBank/DDBJ databases">
        <title>Evolutionary Origins and Diversification of the Mycorrhizal Mutualists.</title>
        <authorList>
            <consortium name="DOE Joint Genome Institute"/>
            <consortium name="Mycorrhizal Genomics Consortium"/>
            <person name="Kohler A."/>
            <person name="Kuo A."/>
            <person name="Nagy L.G."/>
            <person name="Floudas D."/>
            <person name="Copeland A."/>
            <person name="Barry K.W."/>
            <person name="Cichocki N."/>
            <person name="Veneault-Fourrey C."/>
            <person name="LaButti K."/>
            <person name="Lindquist E.A."/>
            <person name="Lipzen A."/>
            <person name="Lundell T."/>
            <person name="Morin E."/>
            <person name="Murat C."/>
            <person name="Riley R."/>
            <person name="Ohm R."/>
            <person name="Sun H."/>
            <person name="Tunlid A."/>
            <person name="Henrissat B."/>
            <person name="Grigoriev I.V."/>
            <person name="Hibbett D.S."/>
            <person name="Martin F."/>
        </authorList>
    </citation>
    <scope>NUCLEOTIDE SEQUENCE [LARGE SCALE GENOMIC DNA]</scope>
    <source>
        <strain evidence="5 6">Koide BX008</strain>
    </source>
</reference>
<dbReference type="GO" id="GO:0003676">
    <property type="term" value="F:nucleic acid binding"/>
    <property type="evidence" value="ECO:0007669"/>
    <property type="project" value="InterPro"/>
</dbReference>
<evidence type="ECO:0000259" key="4">
    <source>
        <dbReference type="PROSITE" id="PS50158"/>
    </source>
</evidence>
<evidence type="ECO:0000313" key="5">
    <source>
        <dbReference type="EMBL" id="KIL61382.1"/>
    </source>
</evidence>
<sequence length="421" mass="47725">MHAPPSGPPLGSLPPTAGPIDPVLQLLERLTSAQIDSTKRFVTVQENTTQLLTQNQTNNARPATDRKKTAIAKPKVYDGTFEGFDAFIAQLKMYFQTKAYEYENDVHDQAKITDALLLMQEGRAAKWAELIYGEMELAKSQGRLTFSDWGVFERRLRSYFEDPNKKEKAQHELHTIRQKPGEAMIDFLARFDQLQFQAGFSDEDLLAILREAVEPGLFYSALINASGVERNLPTWKQRLLEMDNKRRTWRMEHQSSDRSDARGEGRDRGGYGRGRFSNRRGNWNQRGVAPLRGPVQMSERVPSAPPVPSTSSTTIPAPAQANTGARTVVDQGEPMDVDRARNRRVQGGRCWTCQAQGHFSNQCPQRMARQMWDDMGDEERQALVRILTQADEEVPEEQLSQNEEEVRGEEEVVAQNDDANF</sequence>
<evidence type="ECO:0000256" key="3">
    <source>
        <dbReference type="SAM" id="MobiDB-lite"/>
    </source>
</evidence>
<evidence type="ECO:0000256" key="2">
    <source>
        <dbReference type="PROSITE-ProRule" id="PRU00047"/>
    </source>
</evidence>
<feature type="region of interest" description="Disordered" evidence="3">
    <location>
        <begin position="249"/>
        <end position="326"/>
    </location>
</feature>
<dbReference type="EMBL" id="KN818285">
    <property type="protein sequence ID" value="KIL61382.1"/>
    <property type="molecule type" value="Genomic_DNA"/>
</dbReference>
<dbReference type="GO" id="GO:0008270">
    <property type="term" value="F:zinc ion binding"/>
    <property type="evidence" value="ECO:0007669"/>
    <property type="project" value="UniProtKB-KW"/>
</dbReference>
<dbReference type="InterPro" id="IPR001878">
    <property type="entry name" value="Znf_CCHC"/>
</dbReference>
<gene>
    <name evidence="5" type="ORF">M378DRAFT_167024</name>
</gene>
<dbReference type="AlphaFoldDB" id="A0A0C2WIM3"/>
<feature type="compositionally biased region" description="Acidic residues" evidence="3">
    <location>
        <begin position="390"/>
        <end position="412"/>
    </location>
</feature>
<accession>A0A0C2WIM3</accession>
<dbReference type="Proteomes" id="UP000054549">
    <property type="component" value="Unassembled WGS sequence"/>
</dbReference>
<dbReference type="SMART" id="SM00343">
    <property type="entry name" value="ZnF_C2HC"/>
    <property type="match status" value="1"/>
</dbReference>
<feature type="region of interest" description="Disordered" evidence="3">
    <location>
        <begin position="390"/>
        <end position="421"/>
    </location>
</feature>
<keyword evidence="1" id="KW-0507">mRNA processing</keyword>
<dbReference type="InterPro" id="IPR005162">
    <property type="entry name" value="Retrotrans_gag_dom"/>
</dbReference>
<dbReference type="PROSITE" id="PS50158">
    <property type="entry name" value="ZF_CCHC"/>
    <property type="match status" value="1"/>
</dbReference>
<feature type="compositionally biased region" description="Low complexity" evidence="3">
    <location>
        <begin position="309"/>
        <end position="319"/>
    </location>
</feature>
<dbReference type="OrthoDB" id="2692834at2759"/>
<dbReference type="GO" id="GO:0006397">
    <property type="term" value="P:mRNA processing"/>
    <property type="evidence" value="ECO:0007669"/>
    <property type="project" value="UniProtKB-KW"/>
</dbReference>